<dbReference type="CDD" id="cd14704">
    <property type="entry name" value="bZIP_HY5-like"/>
    <property type="match status" value="1"/>
</dbReference>
<proteinExistence type="predicted"/>
<dbReference type="OrthoDB" id="674948at2759"/>
<dbReference type="SMART" id="SM00338">
    <property type="entry name" value="BRLZ"/>
    <property type="match status" value="1"/>
</dbReference>
<dbReference type="Pfam" id="PF00170">
    <property type="entry name" value="bZIP_1"/>
    <property type="match status" value="1"/>
</dbReference>
<dbReference type="EMBL" id="GL883021">
    <property type="protein sequence ID" value="EGG17315.1"/>
    <property type="molecule type" value="Genomic_DNA"/>
</dbReference>
<dbReference type="Gene3D" id="1.20.5.170">
    <property type="match status" value="1"/>
</dbReference>
<feature type="region of interest" description="Disordered" evidence="6">
    <location>
        <begin position="150"/>
        <end position="201"/>
    </location>
</feature>
<dbReference type="GO" id="GO:0005634">
    <property type="term" value="C:nucleus"/>
    <property type="evidence" value="ECO:0007669"/>
    <property type="project" value="TreeGrafter"/>
</dbReference>
<comment type="subcellular location">
    <subcellularLocation>
        <location evidence="1">Membrane</location>
        <topology evidence="1">Single-pass membrane protein</topology>
    </subcellularLocation>
</comment>
<gene>
    <name evidence="8" type="primary">bzpD</name>
    <name evidence="8" type="ORF">DFA_08308</name>
</gene>
<accession>F4Q5Q6</accession>
<dbReference type="InterPro" id="IPR046347">
    <property type="entry name" value="bZIP_sf"/>
</dbReference>
<name>F4Q5Q6_CACFS</name>
<feature type="compositionally biased region" description="Low complexity" evidence="6">
    <location>
        <begin position="587"/>
        <end position="608"/>
    </location>
</feature>
<sequence>MRDESGMASGYNQQPTTSIFTFGFIFYPRREESKQKQKVSLFQYNTITTTTMEELPIEINMEAMTSNSLFDVNYFLADIGGLQQQQQQQLDNTSTFMVDHHNGCGIAQVDSQLQLEQFYLQQQMMDMTNNNNNNNAIGCIATSATPLSSHSSPIDYASASSPTISYPSSPSMVVPNGHSSPYDSSMSSSPEHHGTNNNNNNIDVNMMMNGFISTNTDNNNNNNTIVMDDNTAAAIQLLQQQEQEQQQQHTSISFAMNNDGLNNNNNNNNVPIYEESSIDDKLKSIFDRKGSVAPSLSTTTPTTNTITSIPAPIYYQAYDDDSSSGSEGDGRKKNNKRPNDQTRFQNLVHPLTRDELFKISGKEAIQIEAQSTSTPEEERLVKKQRRLIKNRESAQLSRMRKKIFIEDLEKKISDLTTENVSLRDEVLYLQGIIKQFAHASPNLLTEVQQQQQAQQQQQQHQQHQYQLRHKNVKAAGVCLLIIIFSIGIFLNPQPSQPSFSLTSPTSSIPRTTRDISALEQPHLLDSSATSSSAIVPQDDTSLYMLSPGPFTPSSSSLPSSPRQHHAIGANDELKSLVLTKKRPAEHSSPSSSSTTGGVGSGSDTAASVPHHKKRIRILSNQDGDDDDLVEVDNSSLVYSHDPLYNHRVVAELASPSSVNGFFETPQQHSSYIVCSDAPRIISQNITQTTESIFNSNSSSPLSIGLLLPAESLGLNVSDDRTILEISCLVSNIRVWNPAAATAAVVNSISEPDSVDIHHHQQPQQQLIIHSP</sequence>
<protein>
    <submittedName>
        <fullName evidence="8">Basic-leucine zipper transcription factor</fullName>
    </submittedName>
</protein>
<dbReference type="Proteomes" id="UP000007797">
    <property type="component" value="Unassembled WGS sequence"/>
</dbReference>
<evidence type="ECO:0000256" key="2">
    <source>
        <dbReference type="ARBA" id="ARBA00023015"/>
    </source>
</evidence>
<dbReference type="GO" id="GO:0000978">
    <property type="term" value="F:RNA polymerase II cis-regulatory region sequence-specific DNA binding"/>
    <property type="evidence" value="ECO:0007669"/>
    <property type="project" value="TreeGrafter"/>
</dbReference>
<dbReference type="PROSITE" id="PS50217">
    <property type="entry name" value="BZIP"/>
    <property type="match status" value="1"/>
</dbReference>
<evidence type="ECO:0000256" key="3">
    <source>
        <dbReference type="ARBA" id="ARBA00023125"/>
    </source>
</evidence>
<dbReference type="InterPro" id="IPR051882">
    <property type="entry name" value="ATF_bZIP_TF"/>
</dbReference>
<evidence type="ECO:0000313" key="9">
    <source>
        <dbReference type="Proteomes" id="UP000007797"/>
    </source>
</evidence>
<dbReference type="OMA" id="ANDHMIS"/>
<dbReference type="STRING" id="1054147.F4Q5Q6"/>
<dbReference type="GO" id="GO:0030968">
    <property type="term" value="P:endoplasmic reticulum unfolded protein response"/>
    <property type="evidence" value="ECO:0007669"/>
    <property type="project" value="TreeGrafter"/>
</dbReference>
<dbReference type="InterPro" id="IPR004827">
    <property type="entry name" value="bZIP"/>
</dbReference>
<feature type="region of interest" description="Disordered" evidence="6">
    <location>
        <begin position="317"/>
        <end position="345"/>
    </location>
</feature>
<dbReference type="KEGG" id="dfa:DFA_08308"/>
<dbReference type="AlphaFoldDB" id="F4Q5Q6"/>
<dbReference type="GeneID" id="14869053"/>
<evidence type="ECO:0000313" key="8">
    <source>
        <dbReference type="EMBL" id="EGG17315.1"/>
    </source>
</evidence>
<organism evidence="8 9">
    <name type="scientific">Cavenderia fasciculata</name>
    <name type="common">Slime mold</name>
    <name type="synonym">Dictyostelium fasciculatum</name>
    <dbReference type="NCBI Taxonomy" id="261658"/>
    <lineage>
        <taxon>Eukaryota</taxon>
        <taxon>Amoebozoa</taxon>
        <taxon>Evosea</taxon>
        <taxon>Eumycetozoa</taxon>
        <taxon>Dictyostelia</taxon>
        <taxon>Acytosteliales</taxon>
        <taxon>Cavenderiaceae</taxon>
        <taxon>Cavenderia</taxon>
    </lineage>
</organism>
<evidence type="ECO:0000259" key="7">
    <source>
        <dbReference type="PROSITE" id="PS50217"/>
    </source>
</evidence>
<dbReference type="GO" id="GO:0000981">
    <property type="term" value="F:DNA-binding transcription factor activity, RNA polymerase II-specific"/>
    <property type="evidence" value="ECO:0007669"/>
    <property type="project" value="TreeGrafter"/>
</dbReference>
<keyword evidence="9" id="KW-1185">Reference proteome</keyword>
<evidence type="ECO:0000256" key="6">
    <source>
        <dbReference type="SAM" id="MobiDB-lite"/>
    </source>
</evidence>
<dbReference type="SUPFAM" id="SSF57959">
    <property type="entry name" value="Leucine zipper domain"/>
    <property type="match status" value="1"/>
</dbReference>
<evidence type="ECO:0000256" key="4">
    <source>
        <dbReference type="ARBA" id="ARBA00023163"/>
    </source>
</evidence>
<feature type="compositionally biased region" description="Basic and acidic residues" evidence="6">
    <location>
        <begin position="328"/>
        <end position="340"/>
    </location>
</feature>
<dbReference type="RefSeq" id="XP_004355799.1">
    <property type="nucleotide sequence ID" value="XM_004355746.1"/>
</dbReference>
<keyword evidence="4" id="KW-0804">Transcription</keyword>
<dbReference type="SUPFAM" id="SSF47454">
    <property type="entry name" value="A DNA-binding domain in eukaryotic transcription factors"/>
    <property type="match status" value="1"/>
</dbReference>
<reference evidence="9" key="1">
    <citation type="journal article" date="2011" name="Genome Res.">
        <title>Phylogeny-wide analysis of social amoeba genomes highlights ancient origins for complex intercellular communication.</title>
        <authorList>
            <person name="Heidel A.J."/>
            <person name="Lawal H.M."/>
            <person name="Felder M."/>
            <person name="Schilde C."/>
            <person name="Helps N.R."/>
            <person name="Tunggal B."/>
            <person name="Rivero F."/>
            <person name="John U."/>
            <person name="Schleicher M."/>
            <person name="Eichinger L."/>
            <person name="Platzer M."/>
            <person name="Noegel A.A."/>
            <person name="Schaap P."/>
            <person name="Gloeckner G."/>
        </authorList>
    </citation>
    <scope>NUCLEOTIDE SEQUENCE [LARGE SCALE GENOMIC DNA]</scope>
    <source>
        <strain evidence="9">SH3</strain>
    </source>
</reference>
<dbReference type="GO" id="GO:0016020">
    <property type="term" value="C:membrane"/>
    <property type="evidence" value="ECO:0007669"/>
    <property type="project" value="UniProtKB-SubCell"/>
</dbReference>
<feature type="compositionally biased region" description="Low complexity" evidence="6">
    <location>
        <begin position="179"/>
        <end position="189"/>
    </location>
</feature>
<feature type="region of interest" description="Disordered" evidence="6">
    <location>
        <begin position="581"/>
        <end position="611"/>
    </location>
</feature>
<dbReference type="PANTHER" id="PTHR46164:SF3">
    <property type="entry name" value="ATF6, ISOFORM C"/>
    <property type="match status" value="1"/>
</dbReference>
<feature type="compositionally biased region" description="Low complexity" evidence="6">
    <location>
        <begin position="546"/>
        <end position="561"/>
    </location>
</feature>
<dbReference type="InterPro" id="IPR008917">
    <property type="entry name" value="TF_DNA-bd_sf"/>
</dbReference>
<feature type="region of interest" description="Disordered" evidence="6">
    <location>
        <begin position="543"/>
        <end position="565"/>
    </location>
</feature>
<dbReference type="PANTHER" id="PTHR46164">
    <property type="entry name" value="ATF6, ISOFORM C"/>
    <property type="match status" value="1"/>
</dbReference>
<keyword evidence="3" id="KW-0238">DNA-binding</keyword>
<feature type="compositionally biased region" description="Low complexity" evidence="6">
    <location>
        <begin position="156"/>
        <end position="171"/>
    </location>
</feature>
<feature type="domain" description="BZIP" evidence="7">
    <location>
        <begin position="380"/>
        <end position="430"/>
    </location>
</feature>
<evidence type="ECO:0000256" key="5">
    <source>
        <dbReference type="ARBA" id="ARBA00023242"/>
    </source>
</evidence>
<keyword evidence="5" id="KW-0539">Nucleus</keyword>
<keyword evidence="2" id="KW-0805">Transcription regulation</keyword>
<evidence type="ECO:0000256" key="1">
    <source>
        <dbReference type="ARBA" id="ARBA00004167"/>
    </source>
</evidence>